<feature type="domain" description="Ig-like" evidence="10">
    <location>
        <begin position="507"/>
        <end position="598"/>
    </location>
</feature>
<dbReference type="GO" id="GO:0098632">
    <property type="term" value="F:cell-cell adhesion mediator activity"/>
    <property type="evidence" value="ECO:0007669"/>
    <property type="project" value="TreeGrafter"/>
</dbReference>
<dbReference type="FunFam" id="2.60.40.10:FF:000017">
    <property type="entry name" value="Down syndrome cell adhesion molecule b"/>
    <property type="match status" value="2"/>
</dbReference>
<keyword evidence="7" id="KW-0472">Membrane</keyword>
<dbReference type="Pfam" id="PF07679">
    <property type="entry name" value="I-set"/>
    <property type="match status" value="2"/>
</dbReference>
<dbReference type="InterPro" id="IPR003599">
    <property type="entry name" value="Ig_sub"/>
</dbReference>
<keyword evidence="5" id="KW-0130">Cell adhesion</keyword>
<keyword evidence="3" id="KW-0732">Signal</keyword>
<dbReference type="eggNOG" id="KOG3510">
    <property type="taxonomic scope" value="Eukaryota"/>
</dbReference>
<evidence type="ECO:0000256" key="2">
    <source>
        <dbReference type="ARBA" id="ARBA00022692"/>
    </source>
</evidence>
<feature type="domain" description="Ig-like" evidence="10">
    <location>
        <begin position="303"/>
        <end position="390"/>
    </location>
</feature>
<evidence type="ECO:0000256" key="3">
    <source>
        <dbReference type="ARBA" id="ARBA00022729"/>
    </source>
</evidence>
<dbReference type="OMA" id="SHTTELM"/>
<feature type="domain" description="Fibronectin type-III" evidence="11">
    <location>
        <begin position="1002"/>
        <end position="1102"/>
    </location>
</feature>
<protein>
    <recommendedName>
        <fullName evidence="14">Down syndrome cell adhesion molecule-like protein Dscam2</fullName>
    </recommendedName>
</protein>
<dbReference type="STRING" id="126957.T1JC13"/>
<feature type="domain" description="Fibronectin type-III" evidence="11">
    <location>
        <begin position="899"/>
        <end position="997"/>
    </location>
</feature>
<evidence type="ECO:0000256" key="7">
    <source>
        <dbReference type="ARBA" id="ARBA00023136"/>
    </source>
</evidence>
<reference evidence="13" key="1">
    <citation type="submission" date="2011-05" db="EMBL/GenBank/DDBJ databases">
        <authorList>
            <person name="Richards S.R."/>
            <person name="Qu J."/>
            <person name="Jiang H."/>
            <person name="Jhangiani S.N."/>
            <person name="Agravi P."/>
            <person name="Goodspeed R."/>
            <person name="Gross S."/>
            <person name="Mandapat C."/>
            <person name="Jackson L."/>
            <person name="Mathew T."/>
            <person name="Pu L."/>
            <person name="Thornton R."/>
            <person name="Saada N."/>
            <person name="Wilczek-Boney K.B."/>
            <person name="Lee S."/>
            <person name="Kovar C."/>
            <person name="Wu Y."/>
            <person name="Scherer S.E."/>
            <person name="Worley K.C."/>
            <person name="Muzny D.M."/>
            <person name="Gibbs R."/>
        </authorList>
    </citation>
    <scope>NUCLEOTIDE SEQUENCE</scope>
    <source>
        <strain evidence="13">Brora</strain>
    </source>
</reference>
<dbReference type="InterPro" id="IPR036179">
    <property type="entry name" value="Ig-like_dom_sf"/>
</dbReference>
<dbReference type="AlphaFoldDB" id="T1JC13"/>
<evidence type="ECO:0000313" key="13">
    <source>
        <dbReference type="Proteomes" id="UP000014500"/>
    </source>
</evidence>
<feature type="domain" description="Ig-like" evidence="10">
    <location>
        <begin position="603"/>
        <end position="692"/>
    </location>
</feature>
<evidence type="ECO:0000256" key="8">
    <source>
        <dbReference type="ARBA" id="ARBA00023157"/>
    </source>
</evidence>
<sequence>SLSAAFDYKSIVADVGKSASFTCRISGFPLQEVIWLKDGNIITFNKKMVLNADNLRVQISDVSTDDKGIYQCCAKNEIQTVCGSTALILGGRRHTKIFGKNIRNQKCFFADEPPKIIEKFRSVVKTPGDNIKLKCISGGNPLPAFSWFLDENILLSSDKMTIKESIDDSGKVVSELSIASIKTENGGLYKCVATNQGGKDFYWSRINIYGPIGIRSQPSLNVVSGDNAILNCPVFGYPISDLKWEKDGTQLPNEIHQIQMVNDSLVIQNILRTRDSGIYSCFAKGSDGTLVEGNVQLEVLVAPKLSAFSFQDELVQEGSRGRLQCVVVEGDLPLKMQWQKDGKLLPSDLGITVKDIDEFSSILTITTITPRHNGKYTCSASNAAGTASFSTYLAVNVPPRILPFAFQDDQFFKGMRAHIVCAVSQGDLPIKFKWLKDGQEIRPLEMGINIRNYDDHANSLSIESVSSTHTGNYTCIASNEAASVSHIAQLLVYDSFFLGVIAFVIAPKITPFYFPENGLTEGVLARVSCVVYQGDLPIVINWLRNGKIIASDKSIVTKSIDDYSSILTIENIQRQHSGNYTCIAHNSAASISHTTELMVNVPPKIVPFAFQEDHQIEGSLIRVSCVVSRGDLPLTIIWLKDDDKLPETIFVKKVDSYSIVLSIDPVIREHTGNYTCRAQNQAGSATYRAELIVQVVAFCDIYYNIPPKWILEPASQTISNINDAYFHCTATGYPTPAITWMFTKDIKSIRHKLHTNAENEVLSNGTLIIKNVSKDKEGRYICIASNGVGQGLSTTVLLSVLAPPSFNKKDNTLNAEVGERIALICTPNGDTPIKIEWFYNNELIKPSMNRFKIVEDKENSNSTLNIVEVTRKDSNKFECRADNNFGSDSMFFFLNVQEPPEAPVLDLNPNGGNRSIFLSWSKSFDGNSQITHFVVQYKRQVDSWQLKQINETVEGSKSAVKISNLQPATSYTFRVAAVNAIGTSKLSNEVTEATDGDVPTGAVLNIDVEAIDGNTLRITWKAPRKETWNGAIRGYNIGYRVDGSNEPYEFSALEVPEDYTEDLIYQISKLRKYTMYTVVIQAYNDKGVGPLSEQTIVMTSEDVPSISPQGLRCSALSSKSIYVLWDALPTDSVNGILRGYKVLYKPITEWYDSQVQFKNSEKDRITLQNLEVNTNYSVTVLAFTRVGDGVKTNPVYCKTHED</sequence>
<keyword evidence="9" id="KW-0393">Immunoglobulin domain</keyword>
<feature type="domain" description="Ig-like" evidence="10">
    <location>
        <begin position="211"/>
        <end position="296"/>
    </location>
</feature>
<dbReference type="FunFam" id="2.60.40.10:FF:000032">
    <property type="entry name" value="palladin isoform X1"/>
    <property type="match status" value="1"/>
</dbReference>
<dbReference type="EMBL" id="JH432045">
    <property type="status" value="NOT_ANNOTATED_CDS"/>
    <property type="molecule type" value="Genomic_DNA"/>
</dbReference>
<evidence type="ECO:0000256" key="9">
    <source>
        <dbReference type="ARBA" id="ARBA00023319"/>
    </source>
</evidence>
<feature type="domain" description="Ig-like" evidence="10">
    <location>
        <begin position="707"/>
        <end position="799"/>
    </location>
</feature>
<dbReference type="Pfam" id="PF00041">
    <property type="entry name" value="fn3"/>
    <property type="match status" value="3"/>
</dbReference>
<feature type="domain" description="Ig-like" evidence="10">
    <location>
        <begin position="1"/>
        <end position="76"/>
    </location>
</feature>
<comment type="subcellular location">
    <subcellularLocation>
        <location evidence="1">Membrane</location>
        <topology evidence="1">Single-pass type I membrane protein</topology>
    </subcellularLocation>
</comment>
<dbReference type="Pfam" id="PF13927">
    <property type="entry name" value="Ig_3"/>
    <property type="match status" value="7"/>
</dbReference>
<keyword evidence="13" id="KW-1185">Reference proteome</keyword>
<evidence type="ECO:0000256" key="4">
    <source>
        <dbReference type="ARBA" id="ARBA00022737"/>
    </source>
</evidence>
<dbReference type="PROSITE" id="PS50835">
    <property type="entry name" value="IG_LIKE"/>
    <property type="match status" value="9"/>
</dbReference>
<dbReference type="GO" id="GO:0007156">
    <property type="term" value="P:homophilic cell adhesion via plasma membrane adhesion molecules"/>
    <property type="evidence" value="ECO:0007669"/>
    <property type="project" value="TreeGrafter"/>
</dbReference>
<dbReference type="FunFam" id="2.60.40.10:FF:000107">
    <property type="entry name" value="Myosin, light chain kinase a"/>
    <property type="match status" value="1"/>
</dbReference>
<dbReference type="SMART" id="SM00060">
    <property type="entry name" value="FN3"/>
    <property type="match status" value="3"/>
</dbReference>
<dbReference type="GO" id="GO:0070593">
    <property type="term" value="P:dendrite self-avoidance"/>
    <property type="evidence" value="ECO:0007669"/>
    <property type="project" value="TreeGrafter"/>
</dbReference>
<dbReference type="Proteomes" id="UP000014500">
    <property type="component" value="Unassembled WGS sequence"/>
</dbReference>
<reference evidence="12" key="2">
    <citation type="submission" date="2015-02" db="UniProtKB">
        <authorList>
            <consortium name="EnsemblMetazoa"/>
        </authorList>
    </citation>
    <scope>IDENTIFICATION</scope>
</reference>
<dbReference type="Gene3D" id="2.60.40.10">
    <property type="entry name" value="Immunoglobulins"/>
    <property type="match status" value="12"/>
</dbReference>
<dbReference type="FunFam" id="2.60.40.10:FF:000093">
    <property type="entry name" value="Down syndrome cell adhesion molecule, isoform B"/>
    <property type="match status" value="1"/>
</dbReference>
<feature type="domain" description="Ig-like" evidence="10">
    <location>
        <begin position="114"/>
        <end position="195"/>
    </location>
</feature>
<dbReference type="InterPro" id="IPR007110">
    <property type="entry name" value="Ig-like_dom"/>
</dbReference>
<evidence type="ECO:0000256" key="6">
    <source>
        <dbReference type="ARBA" id="ARBA00022989"/>
    </source>
</evidence>
<dbReference type="SMART" id="SM00409">
    <property type="entry name" value="IG"/>
    <property type="match status" value="9"/>
</dbReference>
<feature type="domain" description="Ig-like" evidence="10">
    <location>
        <begin position="399"/>
        <end position="485"/>
    </location>
</feature>
<dbReference type="InterPro" id="IPR003598">
    <property type="entry name" value="Ig_sub2"/>
</dbReference>
<dbReference type="EnsemblMetazoa" id="SMAR011319-RA">
    <property type="protein sequence ID" value="SMAR011319-PA"/>
    <property type="gene ID" value="SMAR011319"/>
</dbReference>
<dbReference type="SUPFAM" id="SSF49265">
    <property type="entry name" value="Fibronectin type III"/>
    <property type="match status" value="2"/>
</dbReference>
<dbReference type="InterPro" id="IPR036116">
    <property type="entry name" value="FN3_sf"/>
</dbReference>
<dbReference type="GO" id="GO:0007411">
    <property type="term" value="P:axon guidance"/>
    <property type="evidence" value="ECO:0007669"/>
    <property type="project" value="TreeGrafter"/>
</dbReference>
<dbReference type="SMART" id="SM00408">
    <property type="entry name" value="IGc2"/>
    <property type="match status" value="9"/>
</dbReference>
<dbReference type="FunFam" id="2.60.40.10:FF:000104">
    <property type="entry name" value="Down syndrome cell adhesion molecule b"/>
    <property type="match status" value="1"/>
</dbReference>
<evidence type="ECO:0000259" key="10">
    <source>
        <dbReference type="PROSITE" id="PS50835"/>
    </source>
</evidence>
<dbReference type="PANTHER" id="PTHR10075">
    <property type="entry name" value="BASIGIN RELATED"/>
    <property type="match status" value="1"/>
</dbReference>
<evidence type="ECO:0000256" key="1">
    <source>
        <dbReference type="ARBA" id="ARBA00004479"/>
    </source>
</evidence>
<name>T1JC13_STRMM</name>
<evidence type="ECO:0000313" key="12">
    <source>
        <dbReference type="EnsemblMetazoa" id="SMAR011319-PA"/>
    </source>
</evidence>
<keyword evidence="6" id="KW-1133">Transmembrane helix</keyword>
<dbReference type="GO" id="GO:0030424">
    <property type="term" value="C:axon"/>
    <property type="evidence" value="ECO:0007669"/>
    <property type="project" value="TreeGrafter"/>
</dbReference>
<dbReference type="HOGENOM" id="CLU_270702_0_0_1"/>
<keyword evidence="4" id="KW-0677">Repeat</keyword>
<dbReference type="PhylomeDB" id="T1JC13"/>
<dbReference type="InterPro" id="IPR013098">
    <property type="entry name" value="Ig_I-set"/>
</dbReference>
<proteinExistence type="predicted"/>
<keyword evidence="8" id="KW-1015">Disulfide bond</keyword>
<evidence type="ECO:0008006" key="14">
    <source>
        <dbReference type="Google" id="ProtNLM"/>
    </source>
</evidence>
<dbReference type="PANTHER" id="PTHR10075:SF14">
    <property type="entry name" value="CELL ADHESION MOLECULE DSCAM2-RELATED"/>
    <property type="match status" value="1"/>
</dbReference>
<keyword evidence="2" id="KW-0812">Transmembrane</keyword>
<dbReference type="FunFam" id="2.60.40.10:FF:000333">
    <property type="entry name" value="Down syndrome cell adhesion molecule"/>
    <property type="match status" value="3"/>
</dbReference>
<evidence type="ECO:0000259" key="11">
    <source>
        <dbReference type="PROSITE" id="PS50853"/>
    </source>
</evidence>
<evidence type="ECO:0000256" key="5">
    <source>
        <dbReference type="ARBA" id="ARBA00022889"/>
    </source>
</evidence>
<dbReference type="InterPro" id="IPR013783">
    <property type="entry name" value="Ig-like_fold"/>
</dbReference>
<dbReference type="GO" id="GO:0005886">
    <property type="term" value="C:plasma membrane"/>
    <property type="evidence" value="ECO:0007669"/>
    <property type="project" value="TreeGrafter"/>
</dbReference>
<organism evidence="12 13">
    <name type="scientific">Strigamia maritima</name>
    <name type="common">European centipede</name>
    <name type="synonym">Geophilus maritimus</name>
    <dbReference type="NCBI Taxonomy" id="126957"/>
    <lineage>
        <taxon>Eukaryota</taxon>
        <taxon>Metazoa</taxon>
        <taxon>Ecdysozoa</taxon>
        <taxon>Arthropoda</taxon>
        <taxon>Myriapoda</taxon>
        <taxon>Chilopoda</taxon>
        <taxon>Pleurostigmophora</taxon>
        <taxon>Geophilomorpha</taxon>
        <taxon>Linotaeniidae</taxon>
        <taxon>Strigamia</taxon>
    </lineage>
</organism>
<dbReference type="SUPFAM" id="SSF48726">
    <property type="entry name" value="Immunoglobulin"/>
    <property type="match status" value="9"/>
</dbReference>
<feature type="domain" description="Ig-like" evidence="10">
    <location>
        <begin position="804"/>
        <end position="897"/>
    </location>
</feature>
<feature type="domain" description="Fibronectin type-III" evidence="11">
    <location>
        <begin position="1107"/>
        <end position="1202"/>
    </location>
</feature>
<accession>T1JC13</accession>
<dbReference type="PROSITE" id="PS50853">
    <property type="entry name" value="FN3"/>
    <property type="match status" value="3"/>
</dbReference>
<dbReference type="InterPro" id="IPR003961">
    <property type="entry name" value="FN3_dom"/>
</dbReference>
<dbReference type="CDD" id="cd00063">
    <property type="entry name" value="FN3"/>
    <property type="match status" value="3"/>
</dbReference>